<organism evidence="1 2">
    <name type="scientific">Caerostris extrusa</name>
    <name type="common">Bark spider</name>
    <name type="synonym">Caerostris bankana</name>
    <dbReference type="NCBI Taxonomy" id="172846"/>
    <lineage>
        <taxon>Eukaryota</taxon>
        <taxon>Metazoa</taxon>
        <taxon>Ecdysozoa</taxon>
        <taxon>Arthropoda</taxon>
        <taxon>Chelicerata</taxon>
        <taxon>Arachnida</taxon>
        <taxon>Araneae</taxon>
        <taxon>Araneomorphae</taxon>
        <taxon>Entelegynae</taxon>
        <taxon>Araneoidea</taxon>
        <taxon>Araneidae</taxon>
        <taxon>Caerostris</taxon>
    </lineage>
</organism>
<comment type="caution">
    <text evidence="1">The sequence shown here is derived from an EMBL/GenBank/DDBJ whole genome shotgun (WGS) entry which is preliminary data.</text>
</comment>
<proteinExistence type="predicted"/>
<keyword evidence="2" id="KW-1185">Reference proteome</keyword>
<protein>
    <submittedName>
        <fullName evidence="1">Uncharacterized protein</fullName>
    </submittedName>
</protein>
<dbReference type="Proteomes" id="UP001054945">
    <property type="component" value="Unassembled WGS sequence"/>
</dbReference>
<sequence length="75" mass="8625">MIPSHSKKSLLPLYLHYICVTENGDTPSSTKQKELSFASYAKYRHGEAISTRDQRVHLVFLVFLIEETSSTIHSW</sequence>
<dbReference type="AlphaFoldDB" id="A0AAV4N598"/>
<name>A0AAV4N598_CAEEX</name>
<dbReference type="EMBL" id="BPLR01020546">
    <property type="protein sequence ID" value="GIX79873.1"/>
    <property type="molecule type" value="Genomic_DNA"/>
</dbReference>
<accession>A0AAV4N598</accession>
<evidence type="ECO:0000313" key="2">
    <source>
        <dbReference type="Proteomes" id="UP001054945"/>
    </source>
</evidence>
<reference evidence="1 2" key="1">
    <citation type="submission" date="2021-06" db="EMBL/GenBank/DDBJ databases">
        <title>Caerostris extrusa draft genome.</title>
        <authorList>
            <person name="Kono N."/>
            <person name="Arakawa K."/>
        </authorList>
    </citation>
    <scope>NUCLEOTIDE SEQUENCE [LARGE SCALE GENOMIC DNA]</scope>
</reference>
<evidence type="ECO:0000313" key="1">
    <source>
        <dbReference type="EMBL" id="GIX79873.1"/>
    </source>
</evidence>
<gene>
    <name evidence="1" type="ORF">CEXT_438901</name>
</gene>